<keyword evidence="3" id="KW-0406">Ion transport</keyword>
<dbReference type="SUPFAM" id="SSF159468">
    <property type="entry name" value="AtpF-like"/>
    <property type="match status" value="1"/>
</dbReference>
<dbReference type="Gene3D" id="3.40.50.10580">
    <property type="entry name" value="ATPase, V1 complex, subunit F"/>
    <property type="match status" value="1"/>
</dbReference>
<sequence>MTAVGTVAVIGEEELVAGFGLAGAVVLPARDAAQARAAWQRLPTDAAVVILTATAADALEENYPAPAQTPFVVVMT</sequence>
<keyword evidence="2" id="KW-0813">Transport</keyword>
<dbReference type="RefSeq" id="WP_197938142.1">
    <property type="nucleotide sequence ID" value="NZ_AP022870.1"/>
</dbReference>
<organism evidence="4 5">
    <name type="scientific">Phytohabitans flavus</name>
    <dbReference type="NCBI Taxonomy" id="1076124"/>
    <lineage>
        <taxon>Bacteria</taxon>
        <taxon>Bacillati</taxon>
        <taxon>Actinomycetota</taxon>
        <taxon>Actinomycetes</taxon>
        <taxon>Micromonosporales</taxon>
        <taxon>Micromonosporaceae</taxon>
    </lineage>
</organism>
<dbReference type="Proteomes" id="UP000502508">
    <property type="component" value="Chromosome"/>
</dbReference>
<protein>
    <recommendedName>
        <fullName evidence="6">V-type ATP synthase subunit F</fullName>
    </recommendedName>
</protein>
<evidence type="ECO:0000256" key="1">
    <source>
        <dbReference type="ARBA" id="ARBA00010148"/>
    </source>
</evidence>
<dbReference type="InterPro" id="IPR008218">
    <property type="entry name" value="ATPase_V1-cplx_f_g_su"/>
</dbReference>
<gene>
    <name evidence="4" type="ORF">Pflav_014930</name>
</gene>
<dbReference type="InterPro" id="IPR036906">
    <property type="entry name" value="ATPase_V1_fsu_sf"/>
</dbReference>
<name>A0A6F8XMP6_9ACTN</name>
<dbReference type="Pfam" id="PF01990">
    <property type="entry name" value="ATP-synt_F"/>
    <property type="match status" value="1"/>
</dbReference>
<comment type="similarity">
    <text evidence="1">Belongs to the V-ATPase F subunit family.</text>
</comment>
<accession>A0A6F8XMP6</accession>
<proteinExistence type="inferred from homology"/>
<keyword evidence="5" id="KW-1185">Reference proteome</keyword>
<evidence type="ECO:0000256" key="2">
    <source>
        <dbReference type="ARBA" id="ARBA00022448"/>
    </source>
</evidence>
<dbReference type="KEGG" id="pfla:Pflav_014930"/>
<dbReference type="EMBL" id="AP022870">
    <property type="protein sequence ID" value="BCB75083.1"/>
    <property type="molecule type" value="Genomic_DNA"/>
</dbReference>
<dbReference type="GO" id="GO:0046961">
    <property type="term" value="F:proton-transporting ATPase activity, rotational mechanism"/>
    <property type="evidence" value="ECO:0007669"/>
    <property type="project" value="InterPro"/>
</dbReference>
<evidence type="ECO:0000313" key="5">
    <source>
        <dbReference type="Proteomes" id="UP000502508"/>
    </source>
</evidence>
<evidence type="ECO:0000256" key="3">
    <source>
        <dbReference type="ARBA" id="ARBA00023065"/>
    </source>
</evidence>
<reference evidence="4 5" key="1">
    <citation type="submission" date="2020-03" db="EMBL/GenBank/DDBJ databases">
        <title>Whole genome shotgun sequence of Phytohabitans flavus NBRC 107702.</title>
        <authorList>
            <person name="Komaki H."/>
            <person name="Tamura T."/>
        </authorList>
    </citation>
    <scope>NUCLEOTIDE SEQUENCE [LARGE SCALE GENOMIC DNA]</scope>
    <source>
        <strain evidence="4 5">NBRC 107702</strain>
    </source>
</reference>
<dbReference type="AlphaFoldDB" id="A0A6F8XMP6"/>
<evidence type="ECO:0000313" key="4">
    <source>
        <dbReference type="EMBL" id="BCB75083.1"/>
    </source>
</evidence>
<reference evidence="4 5" key="2">
    <citation type="submission" date="2020-03" db="EMBL/GenBank/DDBJ databases">
        <authorList>
            <person name="Ichikawa N."/>
            <person name="Kimura A."/>
            <person name="Kitahashi Y."/>
            <person name="Uohara A."/>
        </authorList>
    </citation>
    <scope>NUCLEOTIDE SEQUENCE [LARGE SCALE GENOMIC DNA]</scope>
    <source>
        <strain evidence="4 5">NBRC 107702</strain>
    </source>
</reference>
<evidence type="ECO:0008006" key="6">
    <source>
        <dbReference type="Google" id="ProtNLM"/>
    </source>
</evidence>